<dbReference type="Gene3D" id="2.70.70.10">
    <property type="entry name" value="Glucose Permease (Domain IIA)"/>
    <property type="match status" value="1"/>
</dbReference>
<name>A0A371YK49_9GAMM</name>
<organism evidence="5 6">
    <name type="scientific">Acinetobacter sichuanensis</name>
    <dbReference type="NCBI Taxonomy" id="2136183"/>
    <lineage>
        <taxon>Bacteria</taxon>
        <taxon>Pseudomonadati</taxon>
        <taxon>Pseudomonadota</taxon>
        <taxon>Gammaproteobacteria</taxon>
        <taxon>Moraxellales</taxon>
        <taxon>Moraxellaceae</taxon>
        <taxon>Acinetobacter</taxon>
    </lineage>
</organism>
<gene>
    <name evidence="4" type="ORF">ACFODO_23825</name>
    <name evidence="5" type="ORF">C9E89_019755</name>
</gene>
<reference evidence="7" key="3">
    <citation type="journal article" date="2019" name="Int. J. Syst. Evol. Microbiol.">
        <title>The Global Catalogue of Microorganisms (GCM) 10K type strain sequencing project: providing services to taxonomists for standard genome sequencing and annotation.</title>
        <authorList>
            <consortium name="The Broad Institute Genomics Platform"/>
            <consortium name="The Broad Institute Genome Sequencing Center for Infectious Disease"/>
            <person name="Wu L."/>
            <person name="Ma J."/>
        </authorList>
    </citation>
    <scope>NUCLEOTIDE SEQUENCE [LARGE SCALE GENOMIC DNA]</scope>
    <source>
        <strain evidence="7">KCTC 62575</strain>
    </source>
</reference>
<evidence type="ECO:0000313" key="7">
    <source>
        <dbReference type="Proteomes" id="UP001595455"/>
    </source>
</evidence>
<accession>A0A371YK49</accession>
<dbReference type="InterPro" id="IPR011055">
    <property type="entry name" value="Dup_hybrid_motif"/>
</dbReference>
<protein>
    <submittedName>
        <fullName evidence="5">Phage tail protein</fullName>
    </submittedName>
</protein>
<comment type="caution">
    <text evidence="5">The sequence shown here is derived from an EMBL/GenBank/DDBJ whole genome shotgun (WGS) entry which is preliminary data.</text>
</comment>
<dbReference type="RefSeq" id="WP_107009922.1">
    <property type="nucleotide sequence ID" value="NZ_JBHRSF010000173.1"/>
</dbReference>
<evidence type="ECO:0000256" key="2">
    <source>
        <dbReference type="SAM" id="MobiDB-lite"/>
    </source>
</evidence>
<dbReference type="EMBL" id="PYIX02000054">
    <property type="protein sequence ID" value="RFC81832.1"/>
    <property type="molecule type" value="Genomic_DNA"/>
</dbReference>
<dbReference type="Proteomes" id="UP000240957">
    <property type="component" value="Unassembled WGS sequence"/>
</dbReference>
<feature type="region of interest" description="Disordered" evidence="2">
    <location>
        <begin position="711"/>
        <end position="755"/>
    </location>
</feature>
<dbReference type="SUPFAM" id="SSF51261">
    <property type="entry name" value="Duplicated hybrid motif"/>
    <property type="match status" value="1"/>
</dbReference>
<keyword evidence="7" id="KW-1185">Reference proteome</keyword>
<feature type="coiled-coil region" evidence="1">
    <location>
        <begin position="904"/>
        <end position="933"/>
    </location>
</feature>
<feature type="compositionally biased region" description="Basic and acidic residues" evidence="2">
    <location>
        <begin position="737"/>
        <end position="755"/>
    </location>
</feature>
<keyword evidence="1" id="KW-0175">Coiled coil</keyword>
<reference evidence="5 6" key="2">
    <citation type="submission" date="2018-08" db="EMBL/GenBank/DDBJ databases">
        <title>The draft genome of Acinetobacter sichuanensis strain WCHAc060041.</title>
        <authorList>
            <person name="Qin J."/>
            <person name="Feng Y."/>
            <person name="Zong Z."/>
        </authorList>
    </citation>
    <scope>NUCLEOTIDE SEQUENCE [LARGE SCALE GENOMIC DNA]</scope>
    <source>
        <strain evidence="5 6">WCHAc060041</strain>
    </source>
</reference>
<reference evidence="4" key="4">
    <citation type="submission" date="2024-09" db="EMBL/GenBank/DDBJ databases">
        <authorList>
            <person name="Sun Q."/>
            <person name="Mori K."/>
        </authorList>
    </citation>
    <scope>NUCLEOTIDE SEQUENCE</scope>
    <source>
        <strain evidence="4">KCTC 62575</strain>
    </source>
</reference>
<evidence type="ECO:0000313" key="5">
    <source>
        <dbReference type="EMBL" id="RFC81832.1"/>
    </source>
</evidence>
<dbReference type="EMBL" id="JBHRSF010000173">
    <property type="protein sequence ID" value="MFC2998224.1"/>
    <property type="molecule type" value="Genomic_DNA"/>
</dbReference>
<feature type="region of interest" description="Disordered" evidence="2">
    <location>
        <begin position="879"/>
        <end position="900"/>
    </location>
</feature>
<feature type="compositionally biased region" description="Pro residues" evidence="2">
    <location>
        <begin position="714"/>
        <end position="725"/>
    </location>
</feature>
<feature type="transmembrane region" description="Helical" evidence="3">
    <location>
        <begin position="1231"/>
        <end position="1252"/>
    </location>
</feature>
<evidence type="ECO:0000256" key="1">
    <source>
        <dbReference type="SAM" id="Coils"/>
    </source>
</evidence>
<keyword evidence="3" id="KW-0812">Transmembrane</keyword>
<evidence type="ECO:0000313" key="6">
    <source>
        <dbReference type="Proteomes" id="UP000240957"/>
    </source>
</evidence>
<proteinExistence type="predicted"/>
<dbReference type="OrthoDB" id="6174294at2"/>
<sequence>MANEVEVKITASTEALSQGMNQATDKVQAAAVDINRIADTIKNAFDGVRDSLKNIDISLNIDMSDMQQRLNSAVDTIRTRINGIADDAKVKLKLDTTSLNSELGQAESLIQTRLAALPLQNIRLDIDTHEIQQKFNQLGAQIIKVKPKLDSPSLTAEIALIKNRLNAAFAAGVKVKVIPSLLQADISNLKMKLQGLTNKTYKVKLGIDLTYLNNQINLARSMLSNLSTGLAINIDATSNLLRASLDRVKVALDLLRHQLSTGGGSGGGGPSGGGSGPSGRGGILTSFAGNFLANMTSQIMSQLGALTAEVVRNAREIENMSRLANTTTQEFQEWAFASSSVGISQEKLGDIMKDVNDKFGDFMQTGGGEMADFFEKIAPKVGVTAKEFQGLSGPQILEKYYQTLQKANVSQAEMTFYMESIANDATLLAPLLANNGEKLKEMSKQAHELGVILDDEAIQATKEFQGALGLIGATIKGVVANLVADLAPGLKTMANNFLRYMSESKGSIDDAVGAIITIFSSLSEIVESTVGVIGDIWTDLTQDIGDGSLQQITFMDLVSGAIKGFAAAAVGLKVGIQSAFAIIRAVIVAACQAISIAFTGVLNGFGALKETIQFGLDYLGTKFRTFGNIVSRILSFDFSGAKAAYEQGFKDLSDITDRYSSKMSTRMDWLKSDWNSGVTKSVDAGVNAWNKIGQVTEDGNKQFTNLFLKNPTEVKPPAPIKPPPNTFNSNKGIGTGTKDDEKKASDKAKSDAEKAVSNRLIGISGNTGIGTGAHLDVRYSGKNAPVSAEHLARLQAGGKPLSAYKMTSGYGPREAPTAGASTFHKGMDFSMPVGTPITTNHSVKNVQTFNSGKGGYVSKVTFADGVVLSLLHQSPDVMNKVPKGATAGSANKSKTGGENDDYFKFQEEQNRQAEQAEKERLELKYKYATEQEKVEQDLARAIQRINDSTASTDDKKTYRVKAEQEAQAQMVEINLRALEQKQAIDEQEIQFKLDTAQRIFEIEKSNIQAAFDAGRISNVEKLKLEKQLEDQLYLIKRDGLIRRLELQSARSEITGKPEGQAVATNAIVDLDHQKAISDTQNPKLLSDAEMADFEKKFGGLTSRMSSLWGKGIQEMVNGTFTWSSATRAIMSDMLTFTIQSATQESQEWLKIQAMKLAKKLGFVSSETAAEVSGQAAQTTAVVVGEGIKTAATSTGVFARLGLKLMEVLKSIMMSAWEAMAAAWAAMSAIPIIGPALGVAAGIAAFAGVSAIVGKVASARGGYDIPAGVNPMTQLHEEEMVLPKQHANTIRALGKSVMGDGSMAQQPAYAGDMGAMPQVNIQAWDSKDIKRFMKKHGRELAGGLKGYGRNFGK</sequence>
<evidence type="ECO:0000256" key="3">
    <source>
        <dbReference type="SAM" id="Phobius"/>
    </source>
</evidence>
<reference evidence="4" key="1">
    <citation type="journal article" date="2014" name="Int. J. Syst. Evol. Microbiol.">
        <title>Complete genome of a new Firmicutes species belonging to the dominant human colonic microbiota ('Ruminococcus bicirculans') reveals two chromosomes and a selective capacity to utilize plant glucans.</title>
        <authorList>
            <consortium name="NISC Comparative Sequencing Program"/>
            <person name="Wegmann U."/>
            <person name="Louis P."/>
            <person name="Goesmann A."/>
            <person name="Henrissat B."/>
            <person name="Duncan S.H."/>
            <person name="Flint H.J."/>
        </authorList>
    </citation>
    <scope>NUCLEOTIDE SEQUENCE</scope>
    <source>
        <strain evidence="4">KCTC 62575</strain>
    </source>
</reference>
<dbReference type="Proteomes" id="UP001595455">
    <property type="component" value="Unassembled WGS sequence"/>
</dbReference>
<keyword evidence="3" id="KW-0472">Membrane</keyword>
<keyword evidence="3" id="KW-1133">Transmembrane helix</keyword>
<evidence type="ECO:0000313" key="4">
    <source>
        <dbReference type="EMBL" id="MFC2998224.1"/>
    </source>
</evidence>